<accession>A0AAW7DHJ7</accession>
<dbReference type="AlphaFoldDB" id="A0AAW7DHJ7"/>
<feature type="signal peptide" evidence="1">
    <location>
        <begin position="1"/>
        <end position="17"/>
    </location>
</feature>
<protein>
    <recommendedName>
        <fullName evidence="4">TonB-dependent receptor</fullName>
    </recommendedName>
</protein>
<sequence length="93" mass="10641">MKKLLLAFAFLPMLSFAQEKTNEKGLNKIIPSSISISEYQNSRPAYFLDGERVEKSVFTKMNSDDIKHITVIKTDKKYPNGKIEVVSKKEKES</sequence>
<evidence type="ECO:0000313" key="3">
    <source>
        <dbReference type="Proteomes" id="UP001173578"/>
    </source>
</evidence>
<keyword evidence="1" id="KW-0732">Signal</keyword>
<name>A0AAW7DHJ7_9FLAO</name>
<gene>
    <name evidence="2" type="ORF">HX095_09290</name>
</gene>
<feature type="chain" id="PRO_5043902668" description="TonB-dependent receptor" evidence="1">
    <location>
        <begin position="18"/>
        <end position="93"/>
    </location>
</feature>
<evidence type="ECO:0000313" key="2">
    <source>
        <dbReference type="EMBL" id="MDM1551408.1"/>
    </source>
</evidence>
<reference evidence="2" key="1">
    <citation type="submission" date="2020-06" db="EMBL/GenBank/DDBJ databases">
        <authorList>
            <person name="Dong N."/>
        </authorList>
    </citation>
    <scope>NUCLEOTIDE SEQUENCE</scope>
    <source>
        <strain evidence="2">210</strain>
    </source>
</reference>
<evidence type="ECO:0008006" key="4">
    <source>
        <dbReference type="Google" id="ProtNLM"/>
    </source>
</evidence>
<dbReference type="EMBL" id="JACALR010000003">
    <property type="protein sequence ID" value="MDM1551408.1"/>
    <property type="molecule type" value="Genomic_DNA"/>
</dbReference>
<comment type="caution">
    <text evidence="2">The sequence shown here is derived from an EMBL/GenBank/DDBJ whole genome shotgun (WGS) entry which is preliminary data.</text>
</comment>
<evidence type="ECO:0000256" key="1">
    <source>
        <dbReference type="SAM" id="SignalP"/>
    </source>
</evidence>
<dbReference type="RefSeq" id="WP_286485981.1">
    <property type="nucleotide sequence ID" value="NZ_JACALR010000003.1"/>
</dbReference>
<dbReference type="Proteomes" id="UP001173578">
    <property type="component" value="Unassembled WGS sequence"/>
</dbReference>
<reference evidence="2" key="2">
    <citation type="journal article" date="2022" name="Sci. Total Environ.">
        <title>Prevalence, transmission, and molecular epidemiology of tet(X)-positive bacteria among humans, animals, and environmental niches in China: An epidemiological, and genomic-based study.</title>
        <authorList>
            <person name="Dong N."/>
            <person name="Zeng Y."/>
            <person name="Cai C."/>
            <person name="Sun C."/>
            <person name="Lu J."/>
            <person name="Liu C."/>
            <person name="Zhou H."/>
            <person name="Sun Q."/>
            <person name="Shu L."/>
            <person name="Wang H."/>
            <person name="Wang Y."/>
            <person name="Wang S."/>
            <person name="Wu C."/>
            <person name="Chan E.W."/>
            <person name="Chen G."/>
            <person name="Shen Z."/>
            <person name="Chen S."/>
            <person name="Zhang R."/>
        </authorList>
    </citation>
    <scope>NUCLEOTIDE SEQUENCE</scope>
    <source>
        <strain evidence="2">210</strain>
    </source>
</reference>
<organism evidence="2 3">
    <name type="scientific">Empedobacter falsenii</name>
    <dbReference type="NCBI Taxonomy" id="343874"/>
    <lineage>
        <taxon>Bacteria</taxon>
        <taxon>Pseudomonadati</taxon>
        <taxon>Bacteroidota</taxon>
        <taxon>Flavobacteriia</taxon>
        <taxon>Flavobacteriales</taxon>
        <taxon>Weeksellaceae</taxon>
        <taxon>Empedobacter</taxon>
    </lineage>
</organism>
<proteinExistence type="predicted"/>